<dbReference type="PANTHER" id="PTHR11835">
    <property type="entry name" value="DECARBOXYLATING DEHYDROGENASES-ISOCITRATE, ISOPROPYLMALATE, TARTRATE"/>
    <property type="match status" value="1"/>
</dbReference>
<dbReference type="Pfam" id="PF00180">
    <property type="entry name" value="Iso_dh"/>
    <property type="match status" value="1"/>
</dbReference>
<evidence type="ECO:0000256" key="1">
    <source>
        <dbReference type="ARBA" id="ARBA00007769"/>
    </source>
</evidence>
<evidence type="ECO:0000313" key="3">
    <source>
        <dbReference type="EMBL" id="HHK68277.1"/>
    </source>
</evidence>
<comment type="similarity">
    <text evidence="1">Belongs to the isocitrate and isopropylmalate dehydrogenases family.</text>
</comment>
<dbReference type="EMBL" id="DRWN01000028">
    <property type="protein sequence ID" value="HHK68277.1"/>
    <property type="molecule type" value="Genomic_DNA"/>
</dbReference>
<dbReference type="GO" id="GO:0006102">
    <property type="term" value="P:isocitrate metabolic process"/>
    <property type="evidence" value="ECO:0007669"/>
    <property type="project" value="TreeGrafter"/>
</dbReference>
<dbReference type="AlphaFoldDB" id="A0A7C5L786"/>
<dbReference type="PANTHER" id="PTHR11835:SF77">
    <property type="entry name" value="ISOCITRATE_ISOPROPYLMALATE DEHYDROGENASE FAMILY PROTEIN"/>
    <property type="match status" value="1"/>
</dbReference>
<dbReference type="SUPFAM" id="SSF53659">
    <property type="entry name" value="Isocitrate/Isopropylmalate dehydrogenase-like"/>
    <property type="match status" value="1"/>
</dbReference>
<dbReference type="Gene3D" id="3.40.718.10">
    <property type="entry name" value="Isopropylmalate Dehydrogenase"/>
    <property type="match status" value="1"/>
</dbReference>
<feature type="domain" description="Isopropylmalate dehydrogenase-like" evidence="2">
    <location>
        <begin position="3"/>
        <end position="336"/>
    </location>
</feature>
<dbReference type="GO" id="GO:0006099">
    <property type="term" value="P:tricarboxylic acid cycle"/>
    <property type="evidence" value="ECO:0007669"/>
    <property type="project" value="TreeGrafter"/>
</dbReference>
<accession>A0A7C5L786</accession>
<gene>
    <name evidence="3" type="ORF">ENM11_03875</name>
</gene>
<dbReference type="InterPro" id="IPR024084">
    <property type="entry name" value="IsoPropMal-DH-like_dom"/>
</dbReference>
<dbReference type="SMART" id="SM01329">
    <property type="entry name" value="Iso_dh"/>
    <property type="match status" value="1"/>
</dbReference>
<reference evidence="3" key="1">
    <citation type="journal article" date="2020" name="mSystems">
        <title>Genome- and Community-Level Interaction Insights into Carbon Utilization and Element Cycling Functions of Hydrothermarchaeota in Hydrothermal Sediment.</title>
        <authorList>
            <person name="Zhou Z."/>
            <person name="Liu Y."/>
            <person name="Xu W."/>
            <person name="Pan J."/>
            <person name="Luo Z.H."/>
            <person name="Li M."/>
        </authorList>
    </citation>
    <scope>NUCLEOTIDE SEQUENCE [LARGE SCALE GENOMIC DNA]</scope>
    <source>
        <strain evidence="3">SpSt-1056</strain>
    </source>
</reference>
<comment type="caution">
    <text evidence="3">The sequence shown here is derived from an EMBL/GenBank/DDBJ whole genome shotgun (WGS) entry which is preliminary data.</text>
</comment>
<organism evidence="3">
    <name type="scientific">Caldiarchaeum subterraneum</name>
    <dbReference type="NCBI Taxonomy" id="311458"/>
    <lineage>
        <taxon>Archaea</taxon>
        <taxon>Nitrososphaerota</taxon>
        <taxon>Candidatus Caldarchaeales</taxon>
        <taxon>Candidatus Caldarchaeaceae</taxon>
        <taxon>Candidatus Caldarchaeum</taxon>
    </lineage>
</organism>
<name>A0A7C5L786_CALS0</name>
<sequence>MPKVVLIKGDGTGPELAAALKTVLEAISAPLEVIECEAGSEWWMQHGGNSMIPEETWQAIKFSDACFKAPTTTPPDPKAPKSVAVSIRQEMDLYANVRPVKTFKGAESPLSQVFGPFDFVCVREATEGLYAGIEYRLTDDVSIAVRKITSRNSERIARWAFRLAAERGWSKVIAVTKRNILKITDGVFWGAVEKVAKEFPNIQYEEYYIDNMSQQLVKNPNRFNKNVILSTNLFMDVLSELASGLIGNIGMVYSANIGDRYAMFEPAHGSAPKYKGMDRVNPTATILSGAWMLKYVGLTKYGEAVETATEEVIAEKKHVTVDMGGTAKTSEMAAAIAQKAVALLS</sequence>
<dbReference type="GO" id="GO:0004449">
    <property type="term" value="F:isocitrate dehydrogenase (NAD+) activity"/>
    <property type="evidence" value="ECO:0007669"/>
    <property type="project" value="TreeGrafter"/>
</dbReference>
<proteinExistence type="inferred from homology"/>
<protein>
    <submittedName>
        <fullName evidence="3">Isocitrate/isopropylmalate dehydrogenase family protein</fullName>
    </submittedName>
</protein>
<evidence type="ECO:0000259" key="2">
    <source>
        <dbReference type="SMART" id="SM01329"/>
    </source>
</evidence>